<accession>A0A7W0C756</accession>
<dbReference type="GO" id="GO:0030170">
    <property type="term" value="F:pyridoxal phosphate binding"/>
    <property type="evidence" value="ECO:0007669"/>
    <property type="project" value="InterPro"/>
</dbReference>
<name>A0A7W0C756_9BACT</name>
<comment type="caution">
    <text evidence="13">The sequence shown here is derived from an EMBL/GenBank/DDBJ whole genome shotgun (WGS) entry which is preliminary data.</text>
</comment>
<feature type="modified residue" description="N6-(pyridoxal phosphate)lysine" evidence="11">
    <location>
        <position position="607"/>
    </location>
</feature>
<dbReference type="InterPro" id="IPR024517">
    <property type="entry name" value="Glycogen_phosphorylase_DUF3417"/>
</dbReference>
<keyword evidence="6 13" id="KW-0328">Glycosyltransferase</keyword>
<keyword evidence="5" id="KW-0021">Allosteric enzyme</keyword>
<evidence type="ECO:0000256" key="1">
    <source>
        <dbReference type="ARBA" id="ARBA00001275"/>
    </source>
</evidence>
<dbReference type="PROSITE" id="PS00102">
    <property type="entry name" value="PHOSPHORYLASE"/>
    <property type="match status" value="1"/>
</dbReference>
<gene>
    <name evidence="13" type="ORF">HNR65_000680</name>
</gene>
<evidence type="ECO:0000256" key="7">
    <source>
        <dbReference type="ARBA" id="ARBA00022679"/>
    </source>
</evidence>
<comment type="cofactor">
    <cofactor evidence="2">
        <name>pyridoxal 5'-phosphate</name>
        <dbReference type="ChEBI" id="CHEBI:597326"/>
    </cofactor>
</comment>
<feature type="domain" description="DUF3417" evidence="12">
    <location>
        <begin position="14"/>
        <end position="122"/>
    </location>
</feature>
<dbReference type="EC" id="2.4.1.1" evidence="4"/>
<evidence type="ECO:0000256" key="9">
    <source>
        <dbReference type="ARBA" id="ARBA00023277"/>
    </source>
</evidence>
<dbReference type="InterPro" id="IPR011834">
    <property type="entry name" value="Agluc_phsphrylas"/>
</dbReference>
<evidence type="ECO:0000259" key="12">
    <source>
        <dbReference type="Pfam" id="PF11897"/>
    </source>
</evidence>
<sequence>MPSYQLSNNDFPNLPTRIKGLGGLAENLWWSWNPQARTLFKMLDRQAWKESNHNPDLMLKQLSAGVLARATRDDNFLRHYDLVMYLFEKYLNERVLYPEFELQPDALPIAYFSAEYGLHHSLPFYAGGLGFLAGDHLKECSDLGIPMVAVGFMYPGGYLNQVINRDGWQENFTQKVDKDAASISRLLTDNGEQFCVRVPYINHTPVEVGVWKVSVGRVGLYLMDTDIVSNSDWVRAISQRLYTSNVTQRLLQEILLGIGGSRVLATLGHDFGMLHLNEGHAAFALLEKIREFVEQGADFAQARKQLAAMSLFTTHTPVPAGHDIFPFDLVEKYLEGYWPLLGLDREGFMELGRHPDNPEAGFNMTALALRLSGNVNAVSQKHGEVTRGMWHCMWPDKAEADVPIDYVTNGVHLPTWLEPKMRLLFNRYFGEGWINVHDNPAIWQFIEEIPDSELWQLHYWLKLKLVNYIRQKARDRWDTGEVDPSQIMGMGTLLDPSVLTLGFARRFATYKRADLIFHDLDRLKKIINDPWRPVQILFAGKSHPEDAKGHELIHRVFEFARDPQMGGRIAFVENYNEQLGQYMVHGVDAWLNNPVPPMEASGTSGMKAALNGVPHVSIPDGWWLEGYNKNNGWQFGSGRKGSDSGRDRDDAAQLYDLLEQEMIPLYYEAAEDGTPHSWVRYMKESIKSTAPHFSSRRMVKEYYRKFYAQVLERGSENCGG</sequence>
<dbReference type="InterPro" id="IPR000811">
    <property type="entry name" value="Glyco_trans_35"/>
</dbReference>
<evidence type="ECO:0000256" key="5">
    <source>
        <dbReference type="ARBA" id="ARBA00022533"/>
    </source>
</evidence>
<dbReference type="Gene3D" id="3.40.50.2000">
    <property type="entry name" value="Glycogen Phosphorylase B"/>
    <property type="match status" value="3"/>
</dbReference>
<evidence type="ECO:0000256" key="8">
    <source>
        <dbReference type="ARBA" id="ARBA00022898"/>
    </source>
</evidence>
<evidence type="ECO:0000256" key="3">
    <source>
        <dbReference type="ARBA" id="ARBA00006047"/>
    </source>
</evidence>
<evidence type="ECO:0000256" key="11">
    <source>
        <dbReference type="PIRSR" id="PIRSR000460-1"/>
    </source>
</evidence>
<protein>
    <recommendedName>
        <fullName evidence="4">glycogen phosphorylase</fullName>
        <ecNumber evidence="4">2.4.1.1</ecNumber>
    </recommendedName>
</protein>
<dbReference type="PIRSF" id="PIRSF000460">
    <property type="entry name" value="Pprylas_GlgP"/>
    <property type="match status" value="1"/>
</dbReference>
<dbReference type="PANTHER" id="PTHR42655">
    <property type="entry name" value="GLYCOGEN PHOSPHORYLASE"/>
    <property type="match status" value="1"/>
</dbReference>
<evidence type="ECO:0000313" key="14">
    <source>
        <dbReference type="Proteomes" id="UP000525298"/>
    </source>
</evidence>
<reference evidence="13 14" key="1">
    <citation type="submission" date="2020-07" db="EMBL/GenBank/DDBJ databases">
        <title>Genomic Encyclopedia of Type Strains, Phase IV (KMG-IV): sequencing the most valuable type-strain genomes for metagenomic binning, comparative biology and taxonomic classification.</title>
        <authorList>
            <person name="Goeker M."/>
        </authorList>
    </citation>
    <scope>NUCLEOTIDE SEQUENCE [LARGE SCALE GENOMIC DNA]</scope>
    <source>
        <strain evidence="13 14">DSM 17721</strain>
    </source>
</reference>
<keyword evidence="14" id="KW-1185">Reference proteome</keyword>
<dbReference type="InterPro" id="IPR035090">
    <property type="entry name" value="Pyridoxal_P_attach_site"/>
</dbReference>
<dbReference type="Proteomes" id="UP000525298">
    <property type="component" value="Unassembled WGS sequence"/>
</dbReference>
<dbReference type="GO" id="GO:0008184">
    <property type="term" value="F:glycogen phosphorylase activity"/>
    <property type="evidence" value="ECO:0007669"/>
    <property type="project" value="InterPro"/>
</dbReference>
<evidence type="ECO:0000256" key="4">
    <source>
        <dbReference type="ARBA" id="ARBA00012591"/>
    </source>
</evidence>
<comment type="function">
    <text evidence="10">Phosphorylase is an important allosteric enzyme in carbohydrate metabolism. Enzymes from different sources differ in their regulatory mechanisms and in their natural substrates. However, all known phosphorylases share catalytic and structural properties.</text>
</comment>
<evidence type="ECO:0000256" key="6">
    <source>
        <dbReference type="ARBA" id="ARBA00022676"/>
    </source>
</evidence>
<dbReference type="InterPro" id="IPR052182">
    <property type="entry name" value="Glycogen/Maltodextrin_Phosph"/>
</dbReference>
<dbReference type="EMBL" id="JACDUS010000001">
    <property type="protein sequence ID" value="MBA2880373.1"/>
    <property type="molecule type" value="Genomic_DNA"/>
</dbReference>
<evidence type="ECO:0000256" key="10">
    <source>
        <dbReference type="ARBA" id="ARBA00025174"/>
    </source>
</evidence>
<evidence type="ECO:0000313" key="13">
    <source>
        <dbReference type="EMBL" id="MBA2880373.1"/>
    </source>
</evidence>
<comment type="similarity">
    <text evidence="3">Belongs to the glycogen phosphorylase family.</text>
</comment>
<dbReference type="Pfam" id="PF11897">
    <property type="entry name" value="DUF3417"/>
    <property type="match status" value="1"/>
</dbReference>
<dbReference type="PANTHER" id="PTHR42655:SF1">
    <property type="entry name" value="GLYCOGEN PHOSPHORYLASE"/>
    <property type="match status" value="1"/>
</dbReference>
<keyword evidence="7 13" id="KW-0808">Transferase</keyword>
<dbReference type="SUPFAM" id="SSF53756">
    <property type="entry name" value="UDP-Glycosyltransferase/glycogen phosphorylase"/>
    <property type="match status" value="1"/>
</dbReference>
<keyword evidence="9" id="KW-0119">Carbohydrate metabolism</keyword>
<dbReference type="RefSeq" id="WP_181550014.1">
    <property type="nucleotide sequence ID" value="NZ_JACDUS010000001.1"/>
</dbReference>
<proteinExistence type="inferred from homology"/>
<organism evidence="13 14">
    <name type="scientific">Desulfosalsimonas propionicica</name>
    <dbReference type="NCBI Taxonomy" id="332175"/>
    <lineage>
        <taxon>Bacteria</taxon>
        <taxon>Pseudomonadati</taxon>
        <taxon>Thermodesulfobacteriota</taxon>
        <taxon>Desulfobacteria</taxon>
        <taxon>Desulfobacterales</taxon>
        <taxon>Desulfosalsimonadaceae</taxon>
        <taxon>Desulfosalsimonas</taxon>
    </lineage>
</organism>
<evidence type="ECO:0000256" key="2">
    <source>
        <dbReference type="ARBA" id="ARBA00001933"/>
    </source>
</evidence>
<dbReference type="NCBIfam" id="TIGR02094">
    <property type="entry name" value="more_P_ylases"/>
    <property type="match status" value="1"/>
</dbReference>
<dbReference type="Pfam" id="PF00343">
    <property type="entry name" value="Phosphorylase"/>
    <property type="match status" value="1"/>
</dbReference>
<comment type="catalytic activity">
    <reaction evidence="1">
        <text>[(1-&gt;4)-alpha-D-glucosyl](n) + phosphate = [(1-&gt;4)-alpha-D-glucosyl](n-1) + alpha-D-glucose 1-phosphate</text>
        <dbReference type="Rhea" id="RHEA:41732"/>
        <dbReference type="Rhea" id="RHEA-COMP:9584"/>
        <dbReference type="Rhea" id="RHEA-COMP:9586"/>
        <dbReference type="ChEBI" id="CHEBI:15444"/>
        <dbReference type="ChEBI" id="CHEBI:43474"/>
        <dbReference type="ChEBI" id="CHEBI:58601"/>
        <dbReference type="EC" id="2.4.1.1"/>
    </reaction>
</comment>
<keyword evidence="8 11" id="KW-0663">Pyridoxal phosphate</keyword>
<dbReference type="GO" id="GO:0005975">
    <property type="term" value="P:carbohydrate metabolic process"/>
    <property type="evidence" value="ECO:0007669"/>
    <property type="project" value="InterPro"/>
</dbReference>
<dbReference type="AlphaFoldDB" id="A0A7W0C756"/>